<evidence type="ECO:0000259" key="3">
    <source>
        <dbReference type="PROSITE" id="PS50887"/>
    </source>
</evidence>
<dbReference type="InterPro" id="IPR050469">
    <property type="entry name" value="Diguanylate_Cyclase"/>
</dbReference>
<dbReference type="InterPro" id="IPR029787">
    <property type="entry name" value="Nucleotide_cyclase"/>
</dbReference>
<keyword evidence="1" id="KW-0812">Transmembrane</keyword>
<comment type="caution">
    <text evidence="4">The sequence shown here is derived from an EMBL/GenBank/DDBJ whole genome shotgun (WGS) entry which is preliminary data.</text>
</comment>
<dbReference type="GO" id="GO:0005886">
    <property type="term" value="C:plasma membrane"/>
    <property type="evidence" value="ECO:0007669"/>
    <property type="project" value="TreeGrafter"/>
</dbReference>
<dbReference type="PROSITE" id="PS50887">
    <property type="entry name" value="GGDEF"/>
    <property type="match status" value="1"/>
</dbReference>
<dbReference type="Gene3D" id="3.30.70.270">
    <property type="match status" value="1"/>
</dbReference>
<dbReference type="GO" id="GO:0052621">
    <property type="term" value="F:diguanylate cyclase activity"/>
    <property type="evidence" value="ECO:0007669"/>
    <property type="project" value="TreeGrafter"/>
</dbReference>
<dbReference type="CDD" id="cd01949">
    <property type="entry name" value="GGDEF"/>
    <property type="match status" value="1"/>
</dbReference>
<dbReference type="EMBL" id="JACJVO010000016">
    <property type="protein sequence ID" value="MBB6731951.1"/>
    <property type="molecule type" value="Genomic_DNA"/>
</dbReference>
<sequence length="225" mass="24576">MGNVGRRWGCGLAVSIGAAAGALSAFATDAWTFAVCSGAGFAAALLLPGWLLGRKYDRVVAESERDCLTALFNRSFMERCFSGLSEQATRGRKKISVTLVDVNDFKSINDTYGHGAGDRVLVQLAKALQTCSDRGEIVGRWGGDEFVLLSPYAERGSSPSLHRHIAERMEQLSRQEDKPISVAVGTAVFPEDGLYLDELLHEADRRMYADKLERKRGESPSRMNA</sequence>
<dbReference type="GO" id="GO:1902201">
    <property type="term" value="P:negative regulation of bacterial-type flagellum-dependent cell motility"/>
    <property type="evidence" value="ECO:0007669"/>
    <property type="project" value="TreeGrafter"/>
</dbReference>
<feature type="transmembrane region" description="Helical" evidence="1">
    <location>
        <begin position="31"/>
        <end position="52"/>
    </location>
</feature>
<dbReference type="PANTHER" id="PTHR45138:SF9">
    <property type="entry name" value="DIGUANYLATE CYCLASE DGCM-RELATED"/>
    <property type="match status" value="1"/>
</dbReference>
<keyword evidence="1" id="KW-1133">Transmembrane helix</keyword>
<evidence type="ECO:0000256" key="2">
    <source>
        <dbReference type="SAM" id="SignalP"/>
    </source>
</evidence>
<reference evidence="4 5" key="1">
    <citation type="submission" date="2020-08" db="EMBL/GenBank/DDBJ databases">
        <title>Cohnella phylogeny.</title>
        <authorList>
            <person name="Dunlap C."/>
        </authorList>
    </citation>
    <scope>NUCLEOTIDE SEQUENCE [LARGE SCALE GENOMIC DNA]</scope>
    <source>
        <strain evidence="4 5">CBP 2801</strain>
    </source>
</reference>
<dbReference type="PANTHER" id="PTHR45138">
    <property type="entry name" value="REGULATORY COMPONENTS OF SENSORY TRANSDUCTION SYSTEM"/>
    <property type="match status" value="1"/>
</dbReference>
<name>A0A7X0SL86_9BACL</name>
<dbReference type="GO" id="GO:0043709">
    <property type="term" value="P:cell adhesion involved in single-species biofilm formation"/>
    <property type="evidence" value="ECO:0007669"/>
    <property type="project" value="TreeGrafter"/>
</dbReference>
<organism evidence="4 5">
    <name type="scientific">Cohnella zeiphila</name>
    <dbReference type="NCBI Taxonomy" id="2761120"/>
    <lineage>
        <taxon>Bacteria</taxon>
        <taxon>Bacillati</taxon>
        <taxon>Bacillota</taxon>
        <taxon>Bacilli</taxon>
        <taxon>Bacillales</taxon>
        <taxon>Paenibacillaceae</taxon>
        <taxon>Cohnella</taxon>
    </lineage>
</organism>
<dbReference type="NCBIfam" id="TIGR00254">
    <property type="entry name" value="GGDEF"/>
    <property type="match status" value="1"/>
</dbReference>
<evidence type="ECO:0000313" key="5">
    <source>
        <dbReference type="Proteomes" id="UP000564644"/>
    </source>
</evidence>
<gene>
    <name evidence="4" type="ORF">H7C18_13600</name>
</gene>
<dbReference type="RefSeq" id="WP_185129620.1">
    <property type="nucleotide sequence ID" value="NZ_JACJVO010000016.1"/>
</dbReference>
<dbReference type="SUPFAM" id="SSF55073">
    <property type="entry name" value="Nucleotide cyclase"/>
    <property type="match status" value="1"/>
</dbReference>
<keyword evidence="1" id="KW-0472">Membrane</keyword>
<dbReference type="InterPro" id="IPR043128">
    <property type="entry name" value="Rev_trsase/Diguanyl_cyclase"/>
</dbReference>
<dbReference type="Proteomes" id="UP000564644">
    <property type="component" value="Unassembled WGS sequence"/>
</dbReference>
<feature type="signal peptide" evidence="2">
    <location>
        <begin position="1"/>
        <end position="27"/>
    </location>
</feature>
<evidence type="ECO:0000313" key="4">
    <source>
        <dbReference type="EMBL" id="MBB6731951.1"/>
    </source>
</evidence>
<feature type="chain" id="PRO_5030937926" evidence="2">
    <location>
        <begin position="28"/>
        <end position="225"/>
    </location>
</feature>
<accession>A0A7X0SL86</accession>
<dbReference type="AlphaFoldDB" id="A0A7X0SL86"/>
<keyword evidence="2" id="KW-0732">Signal</keyword>
<evidence type="ECO:0000256" key="1">
    <source>
        <dbReference type="SAM" id="Phobius"/>
    </source>
</evidence>
<dbReference type="Pfam" id="PF00990">
    <property type="entry name" value="GGDEF"/>
    <property type="match status" value="1"/>
</dbReference>
<dbReference type="SMART" id="SM00267">
    <property type="entry name" value="GGDEF"/>
    <property type="match status" value="1"/>
</dbReference>
<dbReference type="InterPro" id="IPR000160">
    <property type="entry name" value="GGDEF_dom"/>
</dbReference>
<keyword evidence="5" id="KW-1185">Reference proteome</keyword>
<proteinExistence type="predicted"/>
<feature type="domain" description="GGDEF" evidence="3">
    <location>
        <begin position="93"/>
        <end position="225"/>
    </location>
</feature>
<protein>
    <submittedName>
        <fullName evidence="4">GGDEF domain-containing protein</fullName>
    </submittedName>
</protein>